<keyword evidence="7" id="KW-1185">Reference proteome</keyword>
<dbReference type="PANTHER" id="PTHR39181:SF1">
    <property type="entry name" value="TYROSINE-PROTEIN PHOSPHATASE YWQE"/>
    <property type="match status" value="1"/>
</dbReference>
<dbReference type="Gene3D" id="3.20.20.140">
    <property type="entry name" value="Metal-dependent hydrolases"/>
    <property type="match status" value="1"/>
</dbReference>
<evidence type="ECO:0000256" key="4">
    <source>
        <dbReference type="ARBA" id="ARBA00051722"/>
    </source>
</evidence>
<organism evidence="6 7">
    <name type="scientific">Paenibacillus filicis</name>
    <dbReference type="NCBI Taxonomy" id="669464"/>
    <lineage>
        <taxon>Bacteria</taxon>
        <taxon>Bacillati</taxon>
        <taxon>Bacillota</taxon>
        <taxon>Bacilli</taxon>
        <taxon>Bacillales</taxon>
        <taxon>Paenibacillaceae</taxon>
        <taxon>Paenibacillus</taxon>
    </lineage>
</organism>
<sequence>MIDIHTHILPGIDDGAADEALAVQMAQAAQQEGIHTLIATPHHANGKYSNPGMHVRHDVDTLNRLLEAQGVAVKVLAGQEVRINRELLDDLQAGGTIGLHDTQYLLLELPTSDVPSYTEELIHELRIQHRIPIIAHPERNSVLAAHPDKLAHLIEAGALSQLTSHSVNGAFGRKLQKLCLDWCGQGLAQFVSSDAHNLGNRAFGLGQAYSLIGRECGRTMEEYLRDNAERLLEREEIPFLSAPQARRKQWWKVW</sequence>
<protein>
    <recommendedName>
        <fullName evidence="5">Tyrosine-protein phosphatase</fullName>
        <ecNumber evidence="5">3.1.3.48</ecNumber>
    </recommendedName>
</protein>
<dbReference type="InterPro" id="IPR016195">
    <property type="entry name" value="Pol/histidinol_Pase-like"/>
</dbReference>
<name>A0ABU9DDJ1_9BACL</name>
<evidence type="ECO:0000256" key="2">
    <source>
        <dbReference type="ARBA" id="ARBA00022801"/>
    </source>
</evidence>
<keyword evidence="2 5" id="KW-0378">Hydrolase</keyword>
<dbReference type="RefSeq" id="WP_341413955.1">
    <property type="nucleotide sequence ID" value="NZ_JBBPCC010000001.1"/>
</dbReference>
<dbReference type="SUPFAM" id="SSF89550">
    <property type="entry name" value="PHP domain-like"/>
    <property type="match status" value="1"/>
</dbReference>
<comment type="similarity">
    <text evidence="1 5">Belongs to the metallo-dependent hydrolases superfamily. CpsB/CapC family.</text>
</comment>
<evidence type="ECO:0000313" key="7">
    <source>
        <dbReference type="Proteomes" id="UP001469365"/>
    </source>
</evidence>
<accession>A0ABU9DDJ1</accession>
<proteinExistence type="inferred from homology"/>
<dbReference type="PIRSF" id="PIRSF016557">
    <property type="entry name" value="Caps_synth_CpsB"/>
    <property type="match status" value="1"/>
</dbReference>
<evidence type="ECO:0000256" key="1">
    <source>
        <dbReference type="ARBA" id="ARBA00005750"/>
    </source>
</evidence>
<keyword evidence="3 5" id="KW-0904">Protein phosphatase</keyword>
<gene>
    <name evidence="6" type="ORF">WMW72_03210</name>
</gene>
<comment type="catalytic activity">
    <reaction evidence="4 5">
        <text>O-phospho-L-tyrosyl-[protein] + H2O = L-tyrosyl-[protein] + phosphate</text>
        <dbReference type="Rhea" id="RHEA:10684"/>
        <dbReference type="Rhea" id="RHEA-COMP:10136"/>
        <dbReference type="Rhea" id="RHEA-COMP:20101"/>
        <dbReference type="ChEBI" id="CHEBI:15377"/>
        <dbReference type="ChEBI" id="CHEBI:43474"/>
        <dbReference type="ChEBI" id="CHEBI:46858"/>
        <dbReference type="ChEBI" id="CHEBI:61978"/>
        <dbReference type="EC" id="3.1.3.48"/>
    </reaction>
</comment>
<dbReference type="Pfam" id="PF19567">
    <property type="entry name" value="CpsB_CapC"/>
    <property type="match status" value="1"/>
</dbReference>
<dbReference type="PANTHER" id="PTHR39181">
    <property type="entry name" value="TYROSINE-PROTEIN PHOSPHATASE YWQE"/>
    <property type="match status" value="1"/>
</dbReference>
<reference evidence="6 7" key="1">
    <citation type="submission" date="2024-04" db="EMBL/GenBank/DDBJ databases">
        <title>draft genome sequnece of Paenibacillus filicis.</title>
        <authorList>
            <person name="Kim D.-U."/>
        </authorList>
    </citation>
    <scope>NUCLEOTIDE SEQUENCE [LARGE SCALE GENOMIC DNA]</scope>
    <source>
        <strain evidence="6 7">KACC14197</strain>
    </source>
</reference>
<dbReference type="Proteomes" id="UP001469365">
    <property type="component" value="Unassembled WGS sequence"/>
</dbReference>
<dbReference type="InterPro" id="IPR016667">
    <property type="entry name" value="Caps_polysacc_synth_CpsB/CapC"/>
</dbReference>
<evidence type="ECO:0000313" key="6">
    <source>
        <dbReference type="EMBL" id="MEK8126911.1"/>
    </source>
</evidence>
<comment type="caution">
    <text evidence="6">The sequence shown here is derived from an EMBL/GenBank/DDBJ whole genome shotgun (WGS) entry which is preliminary data.</text>
</comment>
<evidence type="ECO:0000256" key="5">
    <source>
        <dbReference type="PIRNR" id="PIRNR016557"/>
    </source>
</evidence>
<evidence type="ECO:0000256" key="3">
    <source>
        <dbReference type="ARBA" id="ARBA00022912"/>
    </source>
</evidence>
<dbReference type="EC" id="3.1.3.48" evidence="5"/>
<dbReference type="EMBL" id="JBBPCC010000001">
    <property type="protein sequence ID" value="MEK8126911.1"/>
    <property type="molecule type" value="Genomic_DNA"/>
</dbReference>
<dbReference type="GO" id="GO:0004725">
    <property type="term" value="F:protein tyrosine phosphatase activity"/>
    <property type="evidence" value="ECO:0007669"/>
    <property type="project" value="UniProtKB-EC"/>
</dbReference>